<name>A0A1I0RPA7_9RHOB</name>
<proteinExistence type="predicted"/>
<dbReference type="EMBL" id="FOIZ01000002">
    <property type="protein sequence ID" value="SEW43061.1"/>
    <property type="molecule type" value="Genomic_DNA"/>
</dbReference>
<dbReference type="AlphaFoldDB" id="A0A1I0RPA7"/>
<keyword evidence="3" id="KW-1185">Reference proteome</keyword>
<dbReference type="CDD" id="cd00293">
    <property type="entry name" value="USP-like"/>
    <property type="match status" value="1"/>
</dbReference>
<sequence>MSYKVISTLVTADSANTTAAEAAISLADRTGAHLDFFALGLERTEANFYYAGAEAVVMAENAKHAKEDRDAAEAWVANRMRGEIIPFTCFPAIVPNSALQRFLALRLRFTDLVVLPQPSGGATSRQDSIILEACLFEAERPALIIPDSVAGPKPGGRIVLGWNEGAEAMSALRAALPFLQQARQVDICIIDPPKHGENRSDPGGLVAEYLVRHGVKAQVDVLAKTESNIGAILIRKAQEIGAEMIVTGAYGHSRLREAVFGGTSRELIENCPLPLFMAR</sequence>
<dbReference type="Gene3D" id="3.40.50.12370">
    <property type="match status" value="1"/>
</dbReference>
<evidence type="ECO:0000259" key="1">
    <source>
        <dbReference type="Pfam" id="PF00582"/>
    </source>
</evidence>
<reference evidence="2 3" key="1">
    <citation type="submission" date="2016-10" db="EMBL/GenBank/DDBJ databases">
        <authorList>
            <person name="de Groot N.N."/>
        </authorList>
    </citation>
    <scope>NUCLEOTIDE SEQUENCE [LARGE SCALE GENOMIC DNA]</scope>
    <source>
        <strain evidence="2 3">DSM 17925</strain>
    </source>
</reference>
<evidence type="ECO:0000313" key="2">
    <source>
        <dbReference type="EMBL" id="SEW43061.1"/>
    </source>
</evidence>
<accession>A0A1I0RPA7</accession>
<evidence type="ECO:0000313" key="3">
    <source>
        <dbReference type="Proteomes" id="UP000199167"/>
    </source>
</evidence>
<dbReference type="Proteomes" id="UP000199167">
    <property type="component" value="Unassembled WGS sequence"/>
</dbReference>
<dbReference type="RefSeq" id="WP_089996538.1">
    <property type="nucleotide sequence ID" value="NZ_FOIZ01000002.1"/>
</dbReference>
<feature type="domain" description="UspA" evidence="1">
    <location>
        <begin position="220"/>
        <end position="278"/>
    </location>
</feature>
<gene>
    <name evidence="2" type="ORF">SAMN04488515_3032</name>
</gene>
<dbReference type="OrthoDB" id="9804721at2"/>
<dbReference type="Pfam" id="PF00582">
    <property type="entry name" value="Usp"/>
    <property type="match status" value="1"/>
</dbReference>
<organism evidence="2 3">
    <name type="scientific">Cognatiyoonia koreensis</name>
    <dbReference type="NCBI Taxonomy" id="364200"/>
    <lineage>
        <taxon>Bacteria</taxon>
        <taxon>Pseudomonadati</taxon>
        <taxon>Pseudomonadota</taxon>
        <taxon>Alphaproteobacteria</taxon>
        <taxon>Rhodobacterales</taxon>
        <taxon>Paracoccaceae</taxon>
        <taxon>Cognatiyoonia</taxon>
    </lineage>
</organism>
<dbReference type="STRING" id="364200.SAMN04488515_3032"/>
<protein>
    <submittedName>
        <fullName evidence="2">Universal stress protein family protein</fullName>
    </submittedName>
</protein>
<dbReference type="InterPro" id="IPR006016">
    <property type="entry name" value="UspA"/>
</dbReference>
<dbReference type="SUPFAM" id="SSF52402">
    <property type="entry name" value="Adenine nucleotide alpha hydrolases-like"/>
    <property type="match status" value="1"/>
</dbReference>